<evidence type="ECO:0000256" key="6">
    <source>
        <dbReference type="HAMAP-Rule" id="MF_00181"/>
    </source>
</evidence>
<dbReference type="GeneID" id="60421953"/>
<keyword evidence="6" id="KW-0963">Cytoplasm</keyword>
<evidence type="ECO:0000256" key="5">
    <source>
        <dbReference type="ARBA" id="ARBA00022801"/>
    </source>
</evidence>
<dbReference type="Gene3D" id="3.40.220.10">
    <property type="entry name" value="Leucine Aminopeptidase, subunit E, domain 1"/>
    <property type="match status" value="1"/>
</dbReference>
<dbReference type="PROSITE" id="PS00631">
    <property type="entry name" value="CYTOSOL_AP"/>
    <property type="match status" value="1"/>
</dbReference>
<evidence type="ECO:0000256" key="3">
    <source>
        <dbReference type="ARBA" id="ARBA00022438"/>
    </source>
</evidence>
<dbReference type="NCBIfam" id="NF002074">
    <property type="entry name" value="PRK00913.1-4"/>
    <property type="match status" value="1"/>
</dbReference>
<evidence type="ECO:0000259" key="7">
    <source>
        <dbReference type="PROSITE" id="PS00631"/>
    </source>
</evidence>
<evidence type="ECO:0000256" key="4">
    <source>
        <dbReference type="ARBA" id="ARBA00022670"/>
    </source>
</evidence>
<dbReference type="InterPro" id="IPR043472">
    <property type="entry name" value="Macro_dom-like"/>
</dbReference>
<evidence type="ECO:0000256" key="1">
    <source>
        <dbReference type="ARBA" id="ARBA00000135"/>
    </source>
</evidence>
<keyword evidence="9" id="KW-1185">Reference proteome</keyword>
<dbReference type="Pfam" id="PF00883">
    <property type="entry name" value="Peptidase_M17"/>
    <property type="match status" value="1"/>
</dbReference>
<comment type="similarity">
    <text evidence="2 6">Belongs to the peptidase M17 family.</text>
</comment>
<feature type="binding site" evidence="6">
    <location>
        <position position="274"/>
    </location>
    <ligand>
        <name>Mn(2+)</name>
        <dbReference type="ChEBI" id="CHEBI:29035"/>
        <label>2</label>
    </ligand>
</feature>
<comment type="catalytic activity">
    <reaction evidence="6">
        <text>Release of an N-terminal amino acid, preferentially leucine, but not glutamic or aspartic acids.</text>
        <dbReference type="EC" id="3.4.11.10"/>
    </reaction>
</comment>
<dbReference type="GO" id="GO:0070006">
    <property type="term" value="F:metalloaminopeptidase activity"/>
    <property type="evidence" value="ECO:0007669"/>
    <property type="project" value="InterPro"/>
</dbReference>
<dbReference type="AlphaFoldDB" id="A0A654M0Z2"/>
<dbReference type="EC" id="3.4.11.1" evidence="6"/>
<dbReference type="PRINTS" id="PR00481">
    <property type="entry name" value="LAMNOPPTDASE"/>
</dbReference>
<evidence type="ECO:0000313" key="9">
    <source>
        <dbReference type="Proteomes" id="UP000058925"/>
    </source>
</evidence>
<dbReference type="OrthoDB" id="18419at2157"/>
<dbReference type="HAMAP" id="MF_00181">
    <property type="entry name" value="Cytosol_peptidase_M17"/>
    <property type="match status" value="1"/>
</dbReference>
<dbReference type="PANTHER" id="PTHR11963">
    <property type="entry name" value="LEUCINE AMINOPEPTIDASE-RELATED"/>
    <property type="match status" value="1"/>
</dbReference>
<feature type="binding site" evidence="6">
    <location>
        <position position="351"/>
    </location>
    <ligand>
        <name>Mn(2+)</name>
        <dbReference type="ChEBI" id="CHEBI:29035"/>
        <label>1</label>
    </ligand>
</feature>
<protein>
    <recommendedName>
        <fullName evidence="6">Probable cytosol aminopeptidase</fullName>
        <ecNumber evidence="6">3.4.11.1</ecNumber>
    </recommendedName>
    <alternativeName>
        <fullName evidence="6">Leucine aminopeptidase</fullName>
        <shortName evidence="6">LAP</shortName>
        <ecNumber evidence="6">3.4.11.10</ecNumber>
    </alternativeName>
    <alternativeName>
        <fullName evidence="6">Leucyl aminopeptidase</fullName>
    </alternativeName>
</protein>
<dbReference type="CDD" id="cd00433">
    <property type="entry name" value="Peptidase_M17"/>
    <property type="match status" value="1"/>
</dbReference>
<dbReference type="InterPro" id="IPR000819">
    <property type="entry name" value="Peptidase_M17_C"/>
</dbReference>
<feature type="binding site" evidence="6">
    <location>
        <position position="353"/>
    </location>
    <ligand>
        <name>Mn(2+)</name>
        <dbReference type="ChEBI" id="CHEBI:29035"/>
        <label>2</label>
    </ligand>
</feature>
<dbReference type="GO" id="GO:0030145">
    <property type="term" value="F:manganese ion binding"/>
    <property type="evidence" value="ECO:0007669"/>
    <property type="project" value="UniProtKB-UniRule"/>
</dbReference>
<dbReference type="RefSeq" id="WP_196815488.1">
    <property type="nucleotide sequence ID" value="NZ_CP012850.1"/>
</dbReference>
<dbReference type="PANTHER" id="PTHR11963:SF23">
    <property type="entry name" value="CYTOSOL AMINOPEPTIDASE"/>
    <property type="match status" value="1"/>
</dbReference>
<dbReference type="Proteomes" id="UP000058925">
    <property type="component" value="Chromosome"/>
</dbReference>
<comment type="subcellular location">
    <subcellularLocation>
        <location evidence="6">Cytoplasm</location>
    </subcellularLocation>
</comment>
<comment type="function">
    <text evidence="6">Presumably involved in the processing and regular turnover of intracellular proteins. Catalyzes the removal of unsubstituted N-terminal amino acids from various peptides.</text>
</comment>
<keyword evidence="5 6" id="KW-0378">Hydrolase</keyword>
<dbReference type="SUPFAM" id="SSF53187">
    <property type="entry name" value="Zn-dependent exopeptidases"/>
    <property type="match status" value="1"/>
</dbReference>
<feature type="domain" description="Cytosol aminopeptidase" evidence="7">
    <location>
        <begin position="349"/>
        <end position="356"/>
    </location>
</feature>
<keyword evidence="4 6" id="KW-0645">Protease</keyword>
<name>A0A654M0Z2_9ARCH</name>
<evidence type="ECO:0000313" key="8">
    <source>
        <dbReference type="EMBL" id="ALI36169.1"/>
    </source>
</evidence>
<gene>
    <name evidence="6 8" type="primary">pepA</name>
    <name evidence="8" type="ORF">NMY3_01966</name>
</gene>
<dbReference type="EC" id="3.4.11.10" evidence="6"/>
<feature type="active site" evidence="6">
    <location>
        <position position="281"/>
    </location>
</feature>
<dbReference type="GO" id="GO:0005737">
    <property type="term" value="C:cytoplasm"/>
    <property type="evidence" value="ECO:0007669"/>
    <property type="project" value="UniProtKB-SubCell"/>
</dbReference>
<keyword evidence="6" id="KW-0479">Metal-binding</keyword>
<comment type="catalytic activity">
    <reaction evidence="1 6">
        <text>Release of an N-terminal amino acid, Xaa-|-Yaa-, in which Xaa is preferably Leu, but may be other amino acids including Pro although not Arg or Lys, and Yaa may be Pro. Amino acid amides and methyl esters are also readily hydrolyzed, but rates on arylamides are exceedingly low.</text>
        <dbReference type="EC" id="3.4.11.1"/>
    </reaction>
</comment>
<dbReference type="InterPro" id="IPR011356">
    <property type="entry name" value="Leucine_aapep/pepB"/>
</dbReference>
<dbReference type="NCBIfam" id="NF002073">
    <property type="entry name" value="PRK00913.1-2"/>
    <property type="match status" value="1"/>
</dbReference>
<evidence type="ECO:0000256" key="2">
    <source>
        <dbReference type="ARBA" id="ARBA00009528"/>
    </source>
</evidence>
<dbReference type="Pfam" id="PF02789">
    <property type="entry name" value="Peptidase_M17_N"/>
    <property type="match status" value="1"/>
</dbReference>
<dbReference type="NCBIfam" id="NF002083">
    <property type="entry name" value="PRK00913.3-5"/>
    <property type="match status" value="1"/>
</dbReference>
<dbReference type="InterPro" id="IPR008283">
    <property type="entry name" value="Peptidase_M17_N"/>
</dbReference>
<feature type="binding site" evidence="6">
    <location>
        <position position="292"/>
    </location>
    <ligand>
        <name>Mn(2+)</name>
        <dbReference type="ChEBI" id="CHEBI:29035"/>
        <label>2</label>
    </ligand>
</feature>
<feature type="binding site" evidence="6">
    <location>
        <position position="274"/>
    </location>
    <ligand>
        <name>Mn(2+)</name>
        <dbReference type="ChEBI" id="CHEBI:29035"/>
        <label>1</label>
    </ligand>
</feature>
<reference evidence="9" key="1">
    <citation type="submission" date="2015-10" db="EMBL/GenBank/DDBJ databases">
        <title>Niche specialization of a soil ammonia-oxidizing archaeon, Candidatus Nitrosocosmicus oleophilus.</title>
        <authorList>
            <person name="Jung M.-Y."/>
            <person name="Rhee S.-K."/>
        </authorList>
    </citation>
    <scope>NUCLEOTIDE SEQUENCE [LARGE SCALE GENOMIC DNA]</scope>
    <source>
        <strain evidence="9">MY3</strain>
    </source>
</reference>
<feature type="binding site" evidence="6">
    <location>
        <position position="353"/>
    </location>
    <ligand>
        <name>Mn(2+)</name>
        <dbReference type="ChEBI" id="CHEBI:29035"/>
        <label>1</label>
    </ligand>
</feature>
<dbReference type="InterPro" id="IPR023042">
    <property type="entry name" value="Peptidase_M17_leu_NH2_pept"/>
</dbReference>
<comment type="cofactor">
    <cofactor evidence="6">
        <name>Mn(2+)</name>
        <dbReference type="ChEBI" id="CHEBI:29035"/>
    </cofactor>
    <text evidence="6">Binds 2 manganese ions per subunit.</text>
</comment>
<sequence length="506" mass="55312">MVKISIESVDNVNIFEGLFVIGLDESNKDLNYLKKNTKLMDALNTHKFIHEGHLENIGKFGKNIILYMNDDDKIIKIMLLGIGDGKKLNEDKFRQLGGIISLKSKELNFHNVIISNFYSSPTNVESIIEGLVLSLYEFNKFKEDRADKSPPTFYENYSVSIITTDDSNLKNEIEIGKIVNICEAVFYARDLANSPPNVIDPNALANSAKTLEKMKNIHVDILNQNQIKDLGMNGIISVGKGSENEPKLIIVEYNNSTASKGKPIVLVGKAVTFDTGGISIKPSDRMDEMKFDKSGGCTVLGIMKALGNLDVPINVVAIIPAVENMPSGSSYRPGDIIRMYNGKTVEVLNTDAEGRLILADALAYGIAKYSPKYILDFATLTGACIIALGTNIAGIIGNDDKLVSKLVSLSRITGEKIWQLPLSEEFSDLIKSNVATIKNIGGRTGGTITAAAFLSHFVSDVPWAHFDIAGTAWTQDGTADKSYNPKGSTGFGIRTIVKFLEENQDQ</sequence>
<dbReference type="EMBL" id="CP012850">
    <property type="protein sequence ID" value="ALI36169.1"/>
    <property type="molecule type" value="Genomic_DNA"/>
</dbReference>
<keyword evidence="6" id="KW-0464">Manganese</keyword>
<dbReference type="GO" id="GO:0006508">
    <property type="term" value="P:proteolysis"/>
    <property type="evidence" value="ECO:0007669"/>
    <property type="project" value="UniProtKB-KW"/>
</dbReference>
<keyword evidence="3 6" id="KW-0031">Aminopeptidase</keyword>
<dbReference type="Gene3D" id="3.40.630.10">
    <property type="entry name" value="Zn peptidases"/>
    <property type="match status" value="1"/>
</dbReference>
<dbReference type="SUPFAM" id="SSF52949">
    <property type="entry name" value="Macro domain-like"/>
    <property type="match status" value="1"/>
</dbReference>
<proteinExistence type="inferred from homology"/>
<accession>A0A654M0Z2</accession>
<organism evidence="8 9">
    <name type="scientific">Candidatus Nitrosocosmicus oleophilus</name>
    <dbReference type="NCBI Taxonomy" id="1353260"/>
    <lineage>
        <taxon>Archaea</taxon>
        <taxon>Nitrososphaerota</taxon>
        <taxon>Nitrososphaeria</taxon>
        <taxon>Nitrososphaerales</taxon>
        <taxon>Nitrososphaeraceae</taxon>
        <taxon>Candidatus Nitrosocosmicus</taxon>
    </lineage>
</organism>
<feature type="active site" evidence="6">
    <location>
        <position position="355"/>
    </location>
</feature>
<dbReference type="KEGG" id="taa:NMY3_01966"/>
<feature type="binding site" evidence="6">
    <location>
        <position position="269"/>
    </location>
    <ligand>
        <name>Mn(2+)</name>
        <dbReference type="ChEBI" id="CHEBI:29035"/>
        <label>2</label>
    </ligand>
</feature>